<protein>
    <submittedName>
        <fullName evidence="2">Uncharacterized protein</fullName>
    </submittedName>
</protein>
<reference evidence="2" key="1">
    <citation type="submission" date="2018-05" db="EMBL/GenBank/DDBJ databases">
        <authorList>
            <person name="Lanie J.A."/>
            <person name="Ng W.-L."/>
            <person name="Kazmierczak K.M."/>
            <person name="Andrzejewski T.M."/>
            <person name="Davidsen T.M."/>
            <person name="Wayne K.J."/>
            <person name="Tettelin H."/>
            <person name="Glass J.I."/>
            <person name="Rusch D."/>
            <person name="Podicherti R."/>
            <person name="Tsui H.-C.T."/>
            <person name="Winkler M.E."/>
        </authorList>
    </citation>
    <scope>NUCLEOTIDE SEQUENCE</scope>
</reference>
<feature type="compositionally biased region" description="Basic and acidic residues" evidence="1">
    <location>
        <begin position="1"/>
        <end position="10"/>
    </location>
</feature>
<gene>
    <name evidence="2" type="ORF">METZ01_LOCUS406643</name>
</gene>
<dbReference type="EMBL" id="UINC01157028">
    <property type="protein sequence ID" value="SVD53789.1"/>
    <property type="molecule type" value="Genomic_DNA"/>
</dbReference>
<accession>A0A382W4X2</accession>
<sequence>MSRAFVKEDANPEPEPEYGLPDPDSPYFNEAAARALLEGANQGNTKSAELATGYRWGEPVLIPCVRALRDEALDQGDERRVQLANRYLRKAGATTEPDG</sequence>
<evidence type="ECO:0000313" key="2">
    <source>
        <dbReference type="EMBL" id="SVD53789.1"/>
    </source>
</evidence>
<name>A0A382W4X2_9ZZZZ</name>
<organism evidence="2">
    <name type="scientific">marine metagenome</name>
    <dbReference type="NCBI Taxonomy" id="408172"/>
    <lineage>
        <taxon>unclassified sequences</taxon>
        <taxon>metagenomes</taxon>
        <taxon>ecological metagenomes</taxon>
    </lineage>
</organism>
<proteinExistence type="predicted"/>
<feature type="region of interest" description="Disordered" evidence="1">
    <location>
        <begin position="1"/>
        <end position="27"/>
    </location>
</feature>
<dbReference type="AlphaFoldDB" id="A0A382W4X2"/>
<evidence type="ECO:0000256" key="1">
    <source>
        <dbReference type="SAM" id="MobiDB-lite"/>
    </source>
</evidence>